<comment type="caution">
    <text evidence="4">The sequence shown here is derived from an EMBL/GenBank/DDBJ whole genome shotgun (WGS) entry which is preliminary data.</text>
</comment>
<dbReference type="Gene3D" id="1.25.40.20">
    <property type="entry name" value="Ankyrin repeat-containing domain"/>
    <property type="match status" value="1"/>
</dbReference>
<evidence type="ECO:0000313" key="4">
    <source>
        <dbReference type="EMBL" id="GAA95548.1"/>
    </source>
</evidence>
<gene>
    <name evidence="4" type="primary">Mo02203</name>
    <name evidence="4" type="ORF">E5Q_02203</name>
</gene>
<dbReference type="OrthoDB" id="539213at2759"/>
<accession>G7DY88</accession>
<dbReference type="HOGENOM" id="CLU_000134_18_2_1"/>
<evidence type="ECO:0000256" key="1">
    <source>
        <dbReference type="ARBA" id="ARBA00022737"/>
    </source>
</evidence>
<dbReference type="SUPFAM" id="SSF48403">
    <property type="entry name" value="Ankyrin repeat"/>
    <property type="match status" value="1"/>
</dbReference>
<dbReference type="PROSITE" id="PS50297">
    <property type="entry name" value="ANK_REP_REGION"/>
    <property type="match status" value="4"/>
</dbReference>
<dbReference type="InterPro" id="IPR002110">
    <property type="entry name" value="Ankyrin_rpt"/>
</dbReference>
<dbReference type="PANTHER" id="PTHR24173">
    <property type="entry name" value="ANKYRIN REPEAT CONTAINING"/>
    <property type="match status" value="1"/>
</dbReference>
<evidence type="ECO:0000256" key="3">
    <source>
        <dbReference type="PROSITE-ProRule" id="PRU00023"/>
    </source>
</evidence>
<dbReference type="eggNOG" id="KOG4412">
    <property type="taxonomic scope" value="Eukaryota"/>
</dbReference>
<feature type="repeat" description="ANK" evidence="3">
    <location>
        <begin position="180"/>
        <end position="212"/>
    </location>
</feature>
<reference evidence="4 5" key="1">
    <citation type="journal article" date="2011" name="J. Gen. Appl. Microbiol.">
        <title>Draft genome sequencing of the enigmatic basidiomycete Mixia osmundae.</title>
        <authorList>
            <person name="Nishida H."/>
            <person name="Nagatsuka Y."/>
            <person name="Sugiyama J."/>
        </authorList>
    </citation>
    <scope>NUCLEOTIDE SEQUENCE [LARGE SCALE GENOMIC DNA]</scope>
    <source>
        <strain evidence="5">CBS 9802 / IAM 14324 / JCM 22182 / KY 12970</strain>
    </source>
</reference>
<organism evidence="4 5">
    <name type="scientific">Mixia osmundae (strain CBS 9802 / IAM 14324 / JCM 22182 / KY 12970)</name>
    <dbReference type="NCBI Taxonomy" id="764103"/>
    <lineage>
        <taxon>Eukaryota</taxon>
        <taxon>Fungi</taxon>
        <taxon>Dikarya</taxon>
        <taxon>Basidiomycota</taxon>
        <taxon>Pucciniomycotina</taxon>
        <taxon>Mixiomycetes</taxon>
        <taxon>Mixiales</taxon>
        <taxon>Mixiaceae</taxon>
        <taxon>Mixia</taxon>
    </lineage>
</organism>
<feature type="repeat" description="ANK" evidence="3">
    <location>
        <begin position="37"/>
        <end position="70"/>
    </location>
</feature>
<dbReference type="PROSITE" id="PS50088">
    <property type="entry name" value="ANK_REPEAT"/>
    <property type="match status" value="4"/>
</dbReference>
<feature type="repeat" description="ANK" evidence="3">
    <location>
        <begin position="71"/>
        <end position="103"/>
    </location>
</feature>
<dbReference type="Proteomes" id="UP000009131">
    <property type="component" value="Unassembled WGS sequence"/>
</dbReference>
<dbReference type="AlphaFoldDB" id="G7DY88"/>
<protein>
    <submittedName>
        <fullName evidence="4">Uncharacterized protein</fullName>
    </submittedName>
</protein>
<dbReference type="InterPro" id="IPR036770">
    <property type="entry name" value="Ankyrin_rpt-contain_sf"/>
</dbReference>
<dbReference type="SMART" id="SM00248">
    <property type="entry name" value="ANK"/>
    <property type="match status" value="5"/>
</dbReference>
<dbReference type="PRINTS" id="PR01415">
    <property type="entry name" value="ANKYRIN"/>
</dbReference>
<dbReference type="EMBL" id="BABT02000062">
    <property type="protein sequence ID" value="GAA95548.1"/>
    <property type="molecule type" value="Genomic_DNA"/>
</dbReference>
<keyword evidence="1" id="KW-0677">Repeat</keyword>
<name>G7DY88_MIXOS</name>
<dbReference type="Pfam" id="PF12796">
    <property type="entry name" value="Ank_2"/>
    <property type="match status" value="2"/>
</dbReference>
<feature type="repeat" description="ANK" evidence="3">
    <location>
        <begin position="104"/>
        <end position="136"/>
    </location>
</feature>
<evidence type="ECO:0000256" key="2">
    <source>
        <dbReference type="ARBA" id="ARBA00023043"/>
    </source>
</evidence>
<keyword evidence="2 3" id="KW-0040">ANK repeat</keyword>
<evidence type="ECO:0000313" key="5">
    <source>
        <dbReference type="Proteomes" id="UP000009131"/>
    </source>
</evidence>
<keyword evidence="5" id="KW-1185">Reference proteome</keyword>
<reference evidence="4 5" key="2">
    <citation type="journal article" date="2012" name="Open Biol.">
        <title>Characteristics of nucleosomes and linker DNA regions on the genome of the basidiomycete Mixia osmundae revealed by mono- and dinucleosome mapping.</title>
        <authorList>
            <person name="Nishida H."/>
            <person name="Kondo S."/>
            <person name="Matsumoto T."/>
            <person name="Suzuki Y."/>
            <person name="Yoshikawa H."/>
            <person name="Taylor T.D."/>
            <person name="Sugiyama J."/>
        </authorList>
    </citation>
    <scope>NUCLEOTIDE SEQUENCE [LARGE SCALE GENOMIC DNA]</scope>
    <source>
        <strain evidence="5">CBS 9802 / IAM 14324 / JCM 22182 / KY 12970</strain>
    </source>
</reference>
<sequence length="244" mass="25026">MASFDIFTACLNGQANLVASAISRDHELINKQDPNSDGRTALHHACTAGSLDTVTALLSTNRADVNARDGSGFTPLLVACAAGQLGIVQALIGAGADVTATNARGQTGLHYAASRGNVPVATALLAKGADVNARDRGGQLPLHRAASMGSVPFIQLVLKANPGAKTPSQGKPRLNTLDNNSNTPLHLAIESGHAEAAVVLIEGGADRERLNGDGVRAEDMEGVGGQEARKVKAYIISHCGRAGE</sequence>
<proteinExistence type="predicted"/>
<dbReference type="STRING" id="764103.G7DY88"/>
<dbReference type="PANTHER" id="PTHR24173:SF74">
    <property type="entry name" value="ANKYRIN REPEAT DOMAIN-CONTAINING PROTEIN 16"/>
    <property type="match status" value="1"/>
</dbReference>
<dbReference type="InParanoid" id="G7DY88"/>